<feature type="region of interest" description="Disordered" evidence="1">
    <location>
        <begin position="50"/>
        <end position="69"/>
    </location>
</feature>
<evidence type="ECO:0000313" key="3">
    <source>
        <dbReference type="Proteomes" id="UP000712281"/>
    </source>
</evidence>
<proteinExistence type="predicted"/>
<gene>
    <name evidence="2" type="ORF">F2Q68_00032420</name>
</gene>
<organism evidence="2 3">
    <name type="scientific">Brassica cretica</name>
    <name type="common">Mustard</name>
    <dbReference type="NCBI Taxonomy" id="69181"/>
    <lineage>
        <taxon>Eukaryota</taxon>
        <taxon>Viridiplantae</taxon>
        <taxon>Streptophyta</taxon>
        <taxon>Embryophyta</taxon>
        <taxon>Tracheophyta</taxon>
        <taxon>Spermatophyta</taxon>
        <taxon>Magnoliopsida</taxon>
        <taxon>eudicotyledons</taxon>
        <taxon>Gunneridae</taxon>
        <taxon>Pentapetalae</taxon>
        <taxon>rosids</taxon>
        <taxon>malvids</taxon>
        <taxon>Brassicales</taxon>
        <taxon>Brassicaceae</taxon>
        <taxon>Brassiceae</taxon>
        <taxon>Brassica</taxon>
    </lineage>
</organism>
<feature type="region of interest" description="Disordered" evidence="1">
    <location>
        <begin position="1"/>
        <end position="24"/>
    </location>
</feature>
<protein>
    <submittedName>
        <fullName evidence="2">Uncharacterized protein</fullName>
    </submittedName>
</protein>
<dbReference type="Proteomes" id="UP000712281">
    <property type="component" value="Unassembled WGS sequence"/>
</dbReference>
<dbReference type="AlphaFoldDB" id="A0A8S9GAG6"/>
<evidence type="ECO:0000313" key="2">
    <source>
        <dbReference type="EMBL" id="KAF2542389.1"/>
    </source>
</evidence>
<evidence type="ECO:0000256" key="1">
    <source>
        <dbReference type="SAM" id="MobiDB-lite"/>
    </source>
</evidence>
<comment type="caution">
    <text evidence="2">The sequence shown here is derived from an EMBL/GenBank/DDBJ whole genome shotgun (WGS) entry which is preliminary data.</text>
</comment>
<name>A0A8S9GAG6_BRACR</name>
<reference evidence="2" key="1">
    <citation type="submission" date="2019-12" db="EMBL/GenBank/DDBJ databases">
        <title>Genome sequencing and annotation of Brassica cretica.</title>
        <authorList>
            <person name="Studholme D.J."/>
            <person name="Sarris P.F."/>
        </authorList>
    </citation>
    <scope>NUCLEOTIDE SEQUENCE</scope>
    <source>
        <strain evidence="2">PFS-001/15</strain>
        <tissue evidence="2">Leaf</tissue>
    </source>
</reference>
<accession>A0A8S9GAG6</accession>
<dbReference type="EMBL" id="QGKW02002005">
    <property type="protein sequence ID" value="KAF2542389.1"/>
    <property type="molecule type" value="Genomic_DNA"/>
</dbReference>
<sequence>MSRSVMKGRDMGEDSTRRLLGSPDDFLEKLSGRLPRSRLEDFLEVVWKTSGKSSGRHPGSRLTHYISDD</sequence>
<feature type="compositionally biased region" description="Basic and acidic residues" evidence="1">
    <location>
        <begin position="7"/>
        <end position="17"/>
    </location>
</feature>